<dbReference type="Gene3D" id="2.60.120.1290">
    <property type="match status" value="1"/>
</dbReference>
<feature type="active site" description="Charge relay system" evidence="6">
    <location>
        <position position="182"/>
    </location>
</feature>
<feature type="transmembrane region" description="Helical" evidence="7">
    <location>
        <begin position="21"/>
        <end position="43"/>
    </location>
</feature>
<dbReference type="PANTHER" id="PTHR43806">
    <property type="entry name" value="PEPTIDASE S8"/>
    <property type="match status" value="1"/>
</dbReference>
<accession>A0ABY8RAR4</accession>
<evidence type="ECO:0000256" key="1">
    <source>
        <dbReference type="ARBA" id="ARBA00011073"/>
    </source>
</evidence>
<dbReference type="RefSeq" id="WP_282904446.1">
    <property type="nucleotide sequence ID" value="NZ_CP124855.1"/>
</dbReference>
<dbReference type="InterPro" id="IPR026444">
    <property type="entry name" value="Secre_tail"/>
</dbReference>
<evidence type="ECO:0000256" key="4">
    <source>
        <dbReference type="ARBA" id="ARBA00022801"/>
    </source>
</evidence>
<evidence type="ECO:0000256" key="6">
    <source>
        <dbReference type="PROSITE-ProRule" id="PRU01240"/>
    </source>
</evidence>
<dbReference type="NCBIfam" id="TIGR04183">
    <property type="entry name" value="Por_Secre_tail"/>
    <property type="match status" value="1"/>
</dbReference>
<evidence type="ECO:0000256" key="5">
    <source>
        <dbReference type="ARBA" id="ARBA00022825"/>
    </source>
</evidence>
<dbReference type="PRINTS" id="PR00723">
    <property type="entry name" value="SUBTILISIN"/>
</dbReference>
<dbReference type="Proteomes" id="UP001241656">
    <property type="component" value="Chromosome"/>
</dbReference>
<evidence type="ECO:0000313" key="10">
    <source>
        <dbReference type="EMBL" id="WHF51055.1"/>
    </source>
</evidence>
<keyword evidence="4 6" id="KW-0378">Hydrolase</keyword>
<evidence type="ECO:0000259" key="8">
    <source>
        <dbReference type="Pfam" id="PF00082"/>
    </source>
</evidence>
<keyword evidence="7" id="KW-0812">Transmembrane</keyword>
<dbReference type="GO" id="GO:0016787">
    <property type="term" value="F:hydrolase activity"/>
    <property type="evidence" value="ECO:0007669"/>
    <property type="project" value="UniProtKB-KW"/>
</dbReference>
<keyword evidence="3" id="KW-0732">Signal</keyword>
<keyword evidence="2 6" id="KW-0645">Protease</keyword>
<dbReference type="SUPFAM" id="SSF52743">
    <property type="entry name" value="Subtilisin-like"/>
    <property type="match status" value="1"/>
</dbReference>
<evidence type="ECO:0000256" key="3">
    <source>
        <dbReference type="ARBA" id="ARBA00022729"/>
    </source>
</evidence>
<dbReference type="InterPro" id="IPR023828">
    <property type="entry name" value="Peptidase_S8_Ser-AS"/>
</dbReference>
<reference evidence="10 11" key="1">
    <citation type="submission" date="2023-05" db="EMBL/GenBank/DDBJ databases">
        <title>Genomic insight into Chryseobacterium sp. wdc7 isolated forest soil (Gotjawal).</title>
        <authorList>
            <person name="Park S.-J."/>
        </authorList>
    </citation>
    <scope>NUCLEOTIDE SEQUENCE [LARGE SCALE GENOMIC DNA]</scope>
    <source>
        <strain evidence="11">wdc7</strain>
    </source>
</reference>
<dbReference type="InterPro" id="IPR050131">
    <property type="entry name" value="Peptidase_S8_subtilisin-like"/>
</dbReference>
<dbReference type="PROSITE" id="PS51892">
    <property type="entry name" value="SUBTILASE"/>
    <property type="match status" value="1"/>
</dbReference>
<keyword evidence="5 6" id="KW-0720">Serine protease</keyword>
<dbReference type="Gene3D" id="3.40.50.200">
    <property type="entry name" value="Peptidase S8/S53 domain"/>
    <property type="match status" value="1"/>
</dbReference>
<dbReference type="InterPro" id="IPR000209">
    <property type="entry name" value="Peptidase_S8/S53_dom"/>
</dbReference>
<evidence type="ECO:0000256" key="2">
    <source>
        <dbReference type="ARBA" id="ARBA00022670"/>
    </source>
</evidence>
<evidence type="ECO:0000256" key="7">
    <source>
        <dbReference type="SAM" id="Phobius"/>
    </source>
</evidence>
<dbReference type="EMBL" id="CP124855">
    <property type="protein sequence ID" value="WHF51055.1"/>
    <property type="molecule type" value="Genomic_DNA"/>
</dbReference>
<feature type="active site" description="Charge relay system" evidence="6">
    <location>
        <position position="599"/>
    </location>
</feature>
<evidence type="ECO:0000313" key="11">
    <source>
        <dbReference type="Proteomes" id="UP001241656"/>
    </source>
</evidence>
<proteinExistence type="inferred from homology"/>
<comment type="similarity">
    <text evidence="1 6">Belongs to the peptidase S8 family.</text>
</comment>
<organism evidence="10 11">
    <name type="scientific">Chryseobacterium gotjawalense</name>
    <dbReference type="NCBI Taxonomy" id="3042315"/>
    <lineage>
        <taxon>Bacteria</taxon>
        <taxon>Pseudomonadati</taxon>
        <taxon>Bacteroidota</taxon>
        <taxon>Flavobacteriia</taxon>
        <taxon>Flavobacteriales</taxon>
        <taxon>Weeksellaceae</taxon>
        <taxon>Chryseobacterium group</taxon>
        <taxon>Chryseobacterium</taxon>
    </lineage>
</organism>
<dbReference type="InterPro" id="IPR015500">
    <property type="entry name" value="Peptidase_S8_subtilisin-rel"/>
</dbReference>
<name>A0ABY8RAR4_9FLAO</name>
<keyword evidence="7" id="KW-0472">Membrane</keyword>
<dbReference type="Pfam" id="PF18962">
    <property type="entry name" value="Por_Secre_tail"/>
    <property type="match status" value="1"/>
</dbReference>
<gene>
    <name evidence="10" type="ORF">QGN23_11525</name>
</gene>
<dbReference type="InterPro" id="IPR036852">
    <property type="entry name" value="Peptidase_S8/S53_dom_sf"/>
</dbReference>
<dbReference type="Pfam" id="PF00082">
    <property type="entry name" value="Peptidase_S8"/>
    <property type="match status" value="1"/>
</dbReference>
<feature type="domain" description="Peptidase S8/S53" evidence="8">
    <location>
        <begin position="173"/>
        <end position="649"/>
    </location>
</feature>
<dbReference type="PANTHER" id="PTHR43806:SF11">
    <property type="entry name" value="CEREVISIN-RELATED"/>
    <property type="match status" value="1"/>
</dbReference>
<dbReference type="EC" id="3.4.-.-" evidence="10"/>
<keyword evidence="11" id="KW-1185">Reference proteome</keyword>
<protein>
    <submittedName>
        <fullName evidence="10">S8/S53 family peptidase</fullName>
        <ecNumber evidence="10">3.4.-.-</ecNumber>
    </submittedName>
</protein>
<keyword evidence="7" id="KW-1133">Transmembrane helix</keyword>
<sequence length="1081" mass="116294">MKRKIPFSLEIFSGAPLHIKLLQVKHFLALLFLLSFGIIFGQYQKIDYKFEMLIKESKNTAQTAQKLSSLAKGLQLDQHLVVTGKGAQTMYSCIVYTEHAEKLKANGILVQSTLPKFVTALVTIDDLEKMAQMKDVISIISPEFDELHNDTSRIQSGANLLQQGVLNNTNYNGEGVLVGIYDTGIDWKHPDFRDPNDPTKSRIISIWDQTLTKTGAEVSPAGFAKGVEYTKAQIEDELDGTPANFVRQKDINGHGTHVSATAAGNGAAFADKRHRGFAPNAGIVFVKGGDGSFPQANTIDAITYFQNVATALNKPIVFNMSIGGQGSAHDGTSPHEIAIDEFTASGPGRVAVISAGNDYGTNLHRKVNIEPSSTGTFSITAGSNTSLSSVFSFYMYGSNDNDVTAKLTSPDGGVYLSPSGATTSHPIQDGKFTALVYNWVSSANNKRYVQVVITRNSGTTDNSQGLYTMELTNNGSTPMMVHGYKVTEGAASILADADNEYIVGSPGNSTKAITVASYIARLTSYKSNDTPGGYTLTNNLAENISSFSAQGPRADGFQKPDITASGQYIISAMSSDAMLAATSADNIDGTYYKKNQGTSMSSPGVAGAVALLLQANPNITAAEVKAKLTANARQDAMTGTIPNPRWGFGKLDIYKTVADEIGCQTSETETIAYDEQFYISTQDSNTTSTNYVFAVKYTPTITGKLGSVLFYTGSGASGDIPVTVAVRTVENGKPGQVLASKTYNSLLNDFQRSAWNSVDFSQFGLSVTTGKDFYVTIDASGGAMSLRRENISLDNRSMFSTDGGTTWTPSTSDYRIRAMAYEDKPQIKALATQNETVSFVAAQGKNYATTNCNLVGMVEKTATNTVTGNVTAKVWLTNPESTHVARRYEFAPATNPATATGKVTLYFEQSEFDAYNATNSKKLPASPNDNEGKSNILIDKFAGTSSDNSGSIASYTNGFVTLTPGTENVRWNPTYRYWEVTIDTTGFSGFFVRTSSSFLAATDTKQDQVVIYPNPVKDVLYINLKSKQGNVKIFDLSGKVVKTATVNNSGSVDVSKLSKGMYIVEITTDGNSKLTKKIIKE</sequence>
<feature type="domain" description="Secretion system C-terminal sorting" evidence="9">
    <location>
        <begin position="1011"/>
        <end position="1079"/>
    </location>
</feature>
<dbReference type="PROSITE" id="PS00138">
    <property type="entry name" value="SUBTILASE_SER"/>
    <property type="match status" value="1"/>
</dbReference>
<evidence type="ECO:0000259" key="9">
    <source>
        <dbReference type="Pfam" id="PF18962"/>
    </source>
</evidence>
<feature type="active site" description="Charge relay system" evidence="6">
    <location>
        <position position="254"/>
    </location>
</feature>